<dbReference type="InterPro" id="IPR011899">
    <property type="entry name" value="Glutaredoxin_euk/vir"/>
</dbReference>
<evidence type="ECO:0000256" key="10">
    <source>
        <dbReference type="ARBA" id="ARBA00023136"/>
    </source>
</evidence>
<protein>
    <submittedName>
        <fullName evidence="16">Glutaredoxin</fullName>
    </submittedName>
</protein>
<dbReference type="PRINTS" id="PR00160">
    <property type="entry name" value="GLUTAREDOXIN"/>
</dbReference>
<feature type="compositionally biased region" description="Polar residues" evidence="13">
    <location>
        <begin position="988"/>
        <end position="997"/>
    </location>
</feature>
<dbReference type="GO" id="GO:0016491">
    <property type="term" value="F:oxidoreductase activity"/>
    <property type="evidence" value="ECO:0007669"/>
    <property type="project" value="UniProtKB-ARBA"/>
</dbReference>
<evidence type="ECO:0000256" key="9">
    <source>
        <dbReference type="ARBA" id="ARBA00023098"/>
    </source>
</evidence>
<feature type="region of interest" description="Disordered" evidence="13">
    <location>
        <begin position="49"/>
        <end position="127"/>
    </location>
</feature>
<evidence type="ECO:0000256" key="7">
    <source>
        <dbReference type="ARBA" id="ARBA00022980"/>
    </source>
</evidence>
<dbReference type="PANTHER" id="PTHR14226:SF44">
    <property type="entry name" value="TRIACYLGLYCEROL LIPASE 3"/>
    <property type="match status" value="1"/>
</dbReference>
<dbReference type="Pfam" id="PF01734">
    <property type="entry name" value="Patatin"/>
    <property type="match status" value="1"/>
</dbReference>
<dbReference type="InterPro" id="IPR020040">
    <property type="entry name" value="Ribosomal_uL6_a/b-dom"/>
</dbReference>
<feature type="transmembrane region" description="Helical" evidence="14">
    <location>
        <begin position="7"/>
        <end position="25"/>
    </location>
</feature>
<reference evidence="16 17" key="1">
    <citation type="submission" date="2016-10" db="EMBL/GenBank/DDBJ databases">
        <title>Genome sequencing of Aspergillus oryzae BCC7051.</title>
        <authorList>
            <person name="Thammarongtham C."/>
            <person name="Vorapreeda T."/>
            <person name="Nookaew I."/>
            <person name="Srisuk T."/>
            <person name="Land M."/>
            <person name="Jeennor S."/>
            <person name="Laoteng K."/>
        </authorList>
    </citation>
    <scope>NUCLEOTIDE SEQUENCE [LARGE SCALE GENOMIC DNA]</scope>
    <source>
        <strain evidence="16 17">BCC7051</strain>
    </source>
</reference>
<dbReference type="InterPro" id="IPR016035">
    <property type="entry name" value="Acyl_Trfase/lysoPLipase"/>
</dbReference>
<sequence>MLPQRRIKLLAIAALALVIMVIYYSSDARGVQNQKFYRSTVAAIEAHTQTKEPGVAAGSSPDEQRLSENPTYGDAAKPADDQMAPAIPRNGDEETEEISIAGRTKMTVPKDRNNPERQVQGSGTDERVEAKTELNIIIFSKSYCPHSARAKSILLDKYSIVPAPYVVELDQHSLGQPLQALLAENTGRRTVPNILVSGRSIGGGDDVVALDEKDELASTFKKLGGQWVHERRTTRDFHSTKESDRLPLRNFDPFERPTARRHRQFSLGHSTAHAVKMRYIHSEERLPIPENVKIHIRSRVVTVEGPRGMQKPHKLKEISYTKKSLHKDGKLVKDLSHIAVTFGRPEKDVISIELHHGARKGVATLRTVRTIINNLIIGVTKGFKYKMRYVYAHFPINVNIEKNAETGLYDVEIRNFLGEKYVRRITAQPGVEIITSPNVKDELQLSGNSLENVSQSAADIQQICRVRNKDIRKFLDGLLRYRLANAQTYEEWEEAAFELDELLSMDLWRQNPTSRHYDYRLILGRLEALMSAREDEDILTLVNLLRSGLVRNLGNITSPRLSLHAYAGTKLLIDDYITQVALSIQHVTALHTATVSEGRFDSQAKLELLHDTRQAFGRTTLLLQGGSIFGLCHLGVVKALHLQGLLPRIITGTATGALIAALVGVHTEDELLTFLNGDGIDLTAFDRQRKIRLDAGNNPWLPYTTGDSWLWTLLRRVQRYIRKGYFLDAEVLEECVRANLGDLTFEEAYARSKRILNITVATSDKGSTPNLLNYLTAPNVLIWSAAVASNASSNSLYQPVTIYCKDETGSIVPWGLSRHGSSQSGRRTEYTDAESPLTRIAELFNVNHFIVSQARPYLIPFLRSDVNLLDRRPTGQWSITRSLMRLVATEIRHRLRQLDYVGLLPQALARLLIEETIPGPNLTLVPDLSLKDFTKLFQNPDKESLAQWILRGERGTWPAISALKVRCVIEIELDKGYQVVRRRRPAENPSSSVQHTMGNLDHQQDDLNS</sequence>
<evidence type="ECO:0000256" key="1">
    <source>
        <dbReference type="ARBA" id="ARBA00002682"/>
    </source>
</evidence>
<dbReference type="GO" id="GO:0019843">
    <property type="term" value="F:rRNA binding"/>
    <property type="evidence" value="ECO:0007669"/>
    <property type="project" value="InterPro"/>
</dbReference>
<dbReference type="VEuPathDB" id="FungiDB:AO090005001600"/>
<evidence type="ECO:0000256" key="14">
    <source>
        <dbReference type="SAM" id="Phobius"/>
    </source>
</evidence>
<evidence type="ECO:0000256" key="4">
    <source>
        <dbReference type="ARBA" id="ARBA00022692"/>
    </source>
</evidence>
<evidence type="ECO:0000259" key="15">
    <source>
        <dbReference type="PROSITE" id="PS51635"/>
    </source>
</evidence>
<dbReference type="GO" id="GO:0016042">
    <property type="term" value="P:lipid catabolic process"/>
    <property type="evidence" value="ECO:0007669"/>
    <property type="project" value="UniProtKB-KW"/>
</dbReference>
<feature type="region of interest" description="Disordered" evidence="13">
    <location>
        <begin position="982"/>
        <end position="1009"/>
    </location>
</feature>
<dbReference type="CDD" id="cd07229">
    <property type="entry name" value="Pat_TGL3_like"/>
    <property type="match status" value="1"/>
</dbReference>
<evidence type="ECO:0000256" key="2">
    <source>
        <dbReference type="ARBA" id="ARBA00004370"/>
    </source>
</evidence>
<dbReference type="InterPro" id="IPR036249">
    <property type="entry name" value="Thioredoxin-like_sf"/>
</dbReference>
<dbReference type="InterPro" id="IPR014025">
    <property type="entry name" value="Glutaredoxin_subgr"/>
</dbReference>
<dbReference type="VEuPathDB" id="FungiDB:AO090005001602"/>
<dbReference type="OrthoDB" id="10049244at2759"/>
<dbReference type="GO" id="GO:0004806">
    <property type="term" value="F:triacylglycerol lipase activity"/>
    <property type="evidence" value="ECO:0007669"/>
    <property type="project" value="InterPro"/>
</dbReference>
<dbReference type="AlphaFoldDB" id="A0A1S9DTG6"/>
<dbReference type="InterPro" id="IPR036789">
    <property type="entry name" value="Ribosomal_uL6-like_a/b-dom_sf"/>
</dbReference>
<dbReference type="GO" id="GO:1990904">
    <property type="term" value="C:ribonucleoprotein complex"/>
    <property type="evidence" value="ECO:0007669"/>
    <property type="project" value="UniProtKB-KW"/>
</dbReference>
<dbReference type="PROSITE" id="PS51354">
    <property type="entry name" value="GLUTAREDOXIN_2"/>
    <property type="match status" value="1"/>
</dbReference>
<accession>A0A1S9DTG6</accession>
<comment type="function">
    <text evidence="1">Probable lipid hydrolase.</text>
</comment>
<dbReference type="Pfam" id="PF00347">
    <property type="entry name" value="Ribosomal_L6"/>
    <property type="match status" value="1"/>
</dbReference>
<evidence type="ECO:0000256" key="8">
    <source>
        <dbReference type="ARBA" id="ARBA00022989"/>
    </source>
</evidence>
<keyword evidence="11" id="KW-0687">Ribonucleoprotein</keyword>
<proteinExistence type="inferred from homology"/>
<comment type="caution">
    <text evidence="16">The sequence shown here is derived from an EMBL/GenBank/DDBJ whole genome shotgun (WGS) entry which is preliminary data.</text>
</comment>
<dbReference type="SUPFAM" id="SSF56053">
    <property type="entry name" value="Ribosomal protein L6"/>
    <property type="match status" value="2"/>
</dbReference>
<evidence type="ECO:0000313" key="16">
    <source>
        <dbReference type="EMBL" id="OOO12294.1"/>
    </source>
</evidence>
<comment type="similarity">
    <text evidence="3">Belongs to the universal ribosomal protein uL6 family.</text>
</comment>
<dbReference type="SUPFAM" id="SSF52151">
    <property type="entry name" value="FabD/lysophospholipase-like"/>
    <property type="match status" value="1"/>
</dbReference>
<dbReference type="PANTHER" id="PTHR14226">
    <property type="entry name" value="NEUROPATHY TARGET ESTERASE/SWISS CHEESE D.MELANOGASTER"/>
    <property type="match status" value="1"/>
</dbReference>
<dbReference type="CDD" id="cd03419">
    <property type="entry name" value="GRX_GRXh_1_2_like"/>
    <property type="match status" value="1"/>
</dbReference>
<keyword evidence="4 14" id="KW-0812">Transmembrane</keyword>
<dbReference type="FunFam" id="3.90.930.12:FF:000003">
    <property type="entry name" value="60S ribosomal protein L9"/>
    <property type="match status" value="1"/>
</dbReference>
<dbReference type="GO" id="GO:0006641">
    <property type="term" value="P:triglyceride metabolic process"/>
    <property type="evidence" value="ECO:0007669"/>
    <property type="project" value="UniProtKB-ARBA"/>
</dbReference>
<keyword evidence="10 14" id="KW-0472">Membrane</keyword>
<dbReference type="eggNOG" id="KOG2214">
    <property type="taxonomic scope" value="Eukaryota"/>
</dbReference>
<organism evidence="16 17">
    <name type="scientific">Aspergillus oryzae</name>
    <name type="common">Yellow koji mold</name>
    <dbReference type="NCBI Taxonomy" id="5062"/>
    <lineage>
        <taxon>Eukaryota</taxon>
        <taxon>Fungi</taxon>
        <taxon>Dikarya</taxon>
        <taxon>Ascomycota</taxon>
        <taxon>Pezizomycotina</taxon>
        <taxon>Eurotiomycetes</taxon>
        <taxon>Eurotiomycetidae</taxon>
        <taxon>Eurotiales</taxon>
        <taxon>Aspergillaceae</taxon>
        <taxon>Aspergillus</taxon>
        <taxon>Aspergillus subgen. Circumdati</taxon>
    </lineage>
</organism>
<feature type="domain" description="PNPLA" evidence="15">
    <location>
        <begin position="621"/>
        <end position="818"/>
    </location>
</feature>
<keyword evidence="6" id="KW-0442">Lipid degradation</keyword>
<dbReference type="EMBL" id="MKZY01000002">
    <property type="protein sequence ID" value="OOO12294.1"/>
    <property type="molecule type" value="Genomic_DNA"/>
</dbReference>
<dbReference type="GO" id="GO:0016020">
    <property type="term" value="C:membrane"/>
    <property type="evidence" value="ECO:0007669"/>
    <property type="project" value="UniProtKB-SubCell"/>
</dbReference>
<dbReference type="Pfam" id="PF11815">
    <property type="entry name" value="DUF3336"/>
    <property type="match status" value="1"/>
</dbReference>
<keyword evidence="9" id="KW-0443">Lipid metabolism</keyword>
<dbReference type="VEuPathDB" id="FungiDB:AO090005001601"/>
<keyword evidence="8 14" id="KW-1133">Transmembrane helix</keyword>
<dbReference type="Proteomes" id="UP000190312">
    <property type="component" value="Unassembled WGS sequence"/>
</dbReference>
<keyword evidence="5" id="KW-0378">Hydrolase</keyword>
<evidence type="ECO:0000256" key="11">
    <source>
        <dbReference type="ARBA" id="ARBA00023274"/>
    </source>
</evidence>
<comment type="subcellular location">
    <subcellularLocation>
        <location evidence="2">Membrane</location>
    </subcellularLocation>
</comment>
<dbReference type="InterPro" id="IPR002641">
    <property type="entry name" value="PNPLA_dom"/>
</dbReference>
<dbReference type="InterPro" id="IPR050301">
    <property type="entry name" value="NTE"/>
</dbReference>
<comment type="caution">
    <text evidence="12">Lacks conserved residue(s) required for the propagation of feature annotation.</text>
</comment>
<dbReference type="Gene3D" id="3.40.1090.10">
    <property type="entry name" value="Cytosolic phospholipase A2 catalytic domain"/>
    <property type="match status" value="1"/>
</dbReference>
<dbReference type="PROSITE" id="PS51635">
    <property type="entry name" value="PNPLA"/>
    <property type="match status" value="1"/>
</dbReference>
<evidence type="ECO:0000256" key="6">
    <source>
        <dbReference type="ARBA" id="ARBA00022963"/>
    </source>
</evidence>
<dbReference type="GO" id="GO:0005840">
    <property type="term" value="C:ribosome"/>
    <property type="evidence" value="ECO:0007669"/>
    <property type="project" value="UniProtKB-KW"/>
</dbReference>
<evidence type="ECO:0000313" key="17">
    <source>
        <dbReference type="Proteomes" id="UP000190312"/>
    </source>
</evidence>
<evidence type="ECO:0000256" key="3">
    <source>
        <dbReference type="ARBA" id="ARBA00009356"/>
    </source>
</evidence>
<dbReference type="SUPFAM" id="SSF52833">
    <property type="entry name" value="Thioredoxin-like"/>
    <property type="match status" value="1"/>
</dbReference>
<evidence type="ECO:0000256" key="5">
    <source>
        <dbReference type="ARBA" id="ARBA00022801"/>
    </source>
</evidence>
<dbReference type="Gene3D" id="3.90.930.12">
    <property type="entry name" value="Ribosomal protein L6, alpha-beta domain"/>
    <property type="match status" value="2"/>
</dbReference>
<dbReference type="Gene3D" id="3.40.30.10">
    <property type="entry name" value="Glutaredoxin"/>
    <property type="match status" value="1"/>
</dbReference>
<evidence type="ECO:0000256" key="12">
    <source>
        <dbReference type="PROSITE-ProRule" id="PRU01161"/>
    </source>
</evidence>
<dbReference type="Pfam" id="PF00462">
    <property type="entry name" value="Glutaredoxin"/>
    <property type="match status" value="1"/>
</dbReference>
<keyword evidence="7" id="KW-0689">Ribosomal protein</keyword>
<evidence type="ECO:0000256" key="13">
    <source>
        <dbReference type="SAM" id="MobiDB-lite"/>
    </source>
</evidence>
<dbReference type="InterPro" id="IPR021771">
    <property type="entry name" value="Triacylglycerol_lipase_N"/>
</dbReference>
<dbReference type="GO" id="GO:0006412">
    <property type="term" value="P:translation"/>
    <property type="evidence" value="ECO:0007669"/>
    <property type="project" value="InterPro"/>
</dbReference>
<dbReference type="InterPro" id="IPR002109">
    <property type="entry name" value="Glutaredoxin"/>
</dbReference>
<dbReference type="NCBIfam" id="TIGR02180">
    <property type="entry name" value="GRX_euk"/>
    <property type="match status" value="1"/>
</dbReference>
<name>A0A1S9DTG6_ASPOZ</name>
<dbReference type="GO" id="GO:0003735">
    <property type="term" value="F:structural constituent of ribosome"/>
    <property type="evidence" value="ECO:0007669"/>
    <property type="project" value="InterPro"/>
</dbReference>
<gene>
    <name evidence="16" type="ORF">OAory_01000430</name>
</gene>